<dbReference type="Proteomes" id="UP000322077">
    <property type="component" value="Unassembled WGS sequence"/>
</dbReference>
<evidence type="ECO:0000313" key="2">
    <source>
        <dbReference type="Proteomes" id="UP000322077"/>
    </source>
</evidence>
<accession>A0A5D9CDC2</accession>
<gene>
    <name evidence="1" type="ORF">FYJ91_03705</name>
</gene>
<dbReference type="InterPro" id="IPR019613">
    <property type="entry name" value="DUF4198"/>
</dbReference>
<protein>
    <submittedName>
        <fullName evidence="1">DUF4198 domain-containing protein</fullName>
    </submittedName>
</protein>
<name>A0A5D9CDC2_9SPHN</name>
<comment type="caution">
    <text evidence="1">The sequence shown here is derived from an EMBL/GenBank/DDBJ whole genome shotgun (WGS) entry which is preliminary data.</text>
</comment>
<keyword evidence="2" id="KW-1185">Reference proteome</keyword>
<sequence length="247" mass="25989">MAAPALAHMPYIAPAVFDVGQRDKVAIEASFTEDAFRPEIVMNDAPFEVTGPDGATRRLPAPAAFADRAVAEATLPADGIYRLSSGQRFGRMNQMYRDGTDWKFVAEGVAPPAGAELRKVQSATLADAYVLRGKPGTTGALGARNAALEIHPLADPTAIGAGDAFALEVLYRGKPLAGANVTLFREAGLYDGRKTVGEVKSGADGKLSVSVPDAGRYLLLVRHRDAAPAGADAPHYSYTMTLAFEAT</sequence>
<dbReference type="Pfam" id="PF10670">
    <property type="entry name" value="DUF4198"/>
    <property type="match status" value="1"/>
</dbReference>
<dbReference type="EMBL" id="VTOU01000001">
    <property type="protein sequence ID" value="TZG29664.1"/>
    <property type="molecule type" value="Genomic_DNA"/>
</dbReference>
<reference evidence="1 2" key="1">
    <citation type="submission" date="2019-08" db="EMBL/GenBank/DDBJ databases">
        <authorList>
            <person name="Wang G."/>
            <person name="Xu Z."/>
        </authorList>
    </citation>
    <scope>NUCLEOTIDE SEQUENCE [LARGE SCALE GENOMIC DNA]</scope>
    <source>
        <strain evidence="1 2">ZX</strain>
    </source>
</reference>
<proteinExistence type="predicted"/>
<dbReference type="AlphaFoldDB" id="A0A5D9CDC2"/>
<evidence type="ECO:0000313" key="1">
    <source>
        <dbReference type="EMBL" id="TZG29664.1"/>
    </source>
</evidence>
<organism evidence="1 2">
    <name type="scientific">Sphingomonas montanisoli</name>
    <dbReference type="NCBI Taxonomy" id="2606412"/>
    <lineage>
        <taxon>Bacteria</taxon>
        <taxon>Pseudomonadati</taxon>
        <taxon>Pseudomonadota</taxon>
        <taxon>Alphaproteobacteria</taxon>
        <taxon>Sphingomonadales</taxon>
        <taxon>Sphingomonadaceae</taxon>
        <taxon>Sphingomonas</taxon>
    </lineage>
</organism>